<proteinExistence type="predicted"/>
<organism evidence="1 2">
    <name type="scientific">Paenibacillus psychroresistens</name>
    <dbReference type="NCBI Taxonomy" id="1778678"/>
    <lineage>
        <taxon>Bacteria</taxon>
        <taxon>Bacillati</taxon>
        <taxon>Bacillota</taxon>
        <taxon>Bacilli</taxon>
        <taxon>Bacillales</taxon>
        <taxon>Paenibacillaceae</taxon>
        <taxon>Paenibacillus</taxon>
    </lineage>
</organism>
<accession>A0A6B8RI42</accession>
<dbReference type="KEGG" id="ppsc:EHS13_15180"/>
<dbReference type="CDD" id="cd13585">
    <property type="entry name" value="PBP2_TMBP_like"/>
    <property type="match status" value="1"/>
</dbReference>
<dbReference type="InterPro" id="IPR006059">
    <property type="entry name" value="SBP"/>
</dbReference>
<dbReference type="OrthoDB" id="7918484at2"/>
<dbReference type="RefSeq" id="WP_155701159.1">
    <property type="nucleotide sequence ID" value="NZ_CP034235.1"/>
</dbReference>
<dbReference type="AlphaFoldDB" id="A0A6B8RI42"/>
<dbReference type="PROSITE" id="PS51257">
    <property type="entry name" value="PROKAR_LIPOPROTEIN"/>
    <property type="match status" value="1"/>
</dbReference>
<dbReference type="InterPro" id="IPR050490">
    <property type="entry name" value="Bact_solute-bd_prot1"/>
</dbReference>
<dbReference type="PANTHER" id="PTHR43649">
    <property type="entry name" value="ARABINOSE-BINDING PROTEIN-RELATED"/>
    <property type="match status" value="1"/>
</dbReference>
<reference evidence="2" key="1">
    <citation type="submission" date="2018-11" db="EMBL/GenBank/DDBJ databases">
        <title>Complete genome sequence of Paenibacillus sp. ML311-T8.</title>
        <authorList>
            <person name="Nam Y.-D."/>
            <person name="Kang J."/>
            <person name="Chung W.-H."/>
            <person name="Park Y.S."/>
        </authorList>
    </citation>
    <scope>NUCLEOTIDE SEQUENCE [LARGE SCALE GENOMIC DNA]</scope>
    <source>
        <strain evidence="2">ML311-T8</strain>
    </source>
</reference>
<dbReference type="Gene3D" id="3.40.190.10">
    <property type="entry name" value="Periplasmic binding protein-like II"/>
    <property type="match status" value="1"/>
</dbReference>
<protein>
    <submittedName>
        <fullName evidence="1">Sugar ABC transporter substrate-binding protein</fullName>
    </submittedName>
</protein>
<keyword evidence="2" id="KW-1185">Reference proteome</keyword>
<sequence>MRKTLKFFPIVLIILGAIGCDYNTVNTTVKEETTLSYLMEFGYSAYDLTKKKSIEKSIEKFQDENPTITIKLETASYDNYTTELNKRVTDNNPPDIITMWAQDVADYNEQGYLTDLKKFIKLDQLNDEDYFYDKFNDLFVIEGELLAIPNQYNSIGVFYNKKWFDNANIGYPSDEWTWEEFMETAKELKAFNQSEYGVVFPFGLEFIEPLIISLGGSILSPDFSKASGYLNNKQSLKAFKWVYDLIKLQKLSPVESSGNWRTPLQMLTTNEVGMAIGWSAYSTNNIIPDITSGISDERYSYVALPHFKEGIRVTSSSATGIGISSKSKNAQASWKFLRSILLDNNEMSQQLAGGNWITPKTAYQDVLKTNPNKVNYVNELDYIVPNVNNKIKEWYNIHYQINKSEMTNFINSDESSLQLFLDELALKLDKMLDNLKGE</sequence>
<evidence type="ECO:0000313" key="1">
    <source>
        <dbReference type="EMBL" id="QGQ96121.1"/>
    </source>
</evidence>
<dbReference type="SUPFAM" id="SSF53850">
    <property type="entry name" value="Periplasmic binding protein-like II"/>
    <property type="match status" value="1"/>
</dbReference>
<dbReference type="Pfam" id="PF01547">
    <property type="entry name" value="SBP_bac_1"/>
    <property type="match status" value="1"/>
</dbReference>
<name>A0A6B8RI42_9BACL</name>
<gene>
    <name evidence="1" type="ORF">EHS13_15180</name>
</gene>
<dbReference type="Proteomes" id="UP000426246">
    <property type="component" value="Chromosome"/>
</dbReference>
<dbReference type="PANTHER" id="PTHR43649:SF12">
    <property type="entry name" value="DIACETYLCHITOBIOSE BINDING PROTEIN DASA"/>
    <property type="match status" value="1"/>
</dbReference>
<dbReference type="EMBL" id="CP034235">
    <property type="protein sequence ID" value="QGQ96121.1"/>
    <property type="molecule type" value="Genomic_DNA"/>
</dbReference>
<evidence type="ECO:0000313" key="2">
    <source>
        <dbReference type="Proteomes" id="UP000426246"/>
    </source>
</evidence>